<evidence type="ECO:0000256" key="5">
    <source>
        <dbReference type="ARBA" id="ARBA00023136"/>
    </source>
</evidence>
<evidence type="ECO:0000256" key="2">
    <source>
        <dbReference type="ARBA" id="ARBA00022692"/>
    </source>
</evidence>
<evidence type="ECO:0000259" key="7">
    <source>
        <dbReference type="PROSITE" id="PS50845"/>
    </source>
</evidence>
<name>A0AA39S065_ACESA</name>
<dbReference type="InterPro" id="IPR003388">
    <property type="entry name" value="Reticulon"/>
</dbReference>
<evidence type="ECO:0000256" key="1">
    <source>
        <dbReference type="ARBA" id="ARBA00004477"/>
    </source>
</evidence>
<feature type="transmembrane region" description="Helical" evidence="6">
    <location>
        <begin position="30"/>
        <end position="47"/>
    </location>
</feature>
<gene>
    <name evidence="8" type="ORF">LWI29_002120</name>
</gene>
<feature type="domain" description="Reticulon" evidence="7">
    <location>
        <begin position="21"/>
        <end position="207"/>
    </location>
</feature>
<protein>
    <recommendedName>
        <fullName evidence="6">Reticulon-like protein</fullName>
    </recommendedName>
</protein>
<evidence type="ECO:0000313" key="9">
    <source>
        <dbReference type="Proteomes" id="UP001168877"/>
    </source>
</evidence>
<evidence type="ECO:0000256" key="4">
    <source>
        <dbReference type="ARBA" id="ARBA00022989"/>
    </source>
</evidence>
<keyword evidence="5 6" id="KW-0472">Membrane</keyword>
<keyword evidence="9" id="KW-1185">Reference proteome</keyword>
<comment type="caution">
    <text evidence="8">The sequence shown here is derived from an EMBL/GenBank/DDBJ whole genome shotgun (WGS) entry which is preliminary data.</text>
</comment>
<keyword evidence="2 6" id="KW-0812">Transmembrane</keyword>
<feature type="transmembrane region" description="Helical" evidence="6">
    <location>
        <begin position="54"/>
        <end position="73"/>
    </location>
</feature>
<keyword evidence="3 6" id="KW-0256">Endoplasmic reticulum</keyword>
<dbReference type="Proteomes" id="UP001168877">
    <property type="component" value="Unassembled WGS sequence"/>
</dbReference>
<dbReference type="EMBL" id="JAUESC010000384">
    <property type="protein sequence ID" value="KAK0580455.1"/>
    <property type="molecule type" value="Genomic_DNA"/>
</dbReference>
<proteinExistence type="predicted"/>
<sequence>MGDSHSSGRISVHHALGGGYVADVLLWKKWYGGVVLLVSATTLWFLFEQAGYNLLSFVSNVLLLLVVILFLWGKSASLLNRPLPPLPDLQISDKTVVKAADAMRVWANSGLSIARDVAVGRNLRIFLQVAFVLLVVSYIGSLFNFLTLVYIGILLSLSVPVVYDKYQDHIDEKLCIITRVVRTQYHKIDEKFLKKIPMSQIKEKKTQ</sequence>
<comment type="subcellular location">
    <subcellularLocation>
        <location evidence="1 6">Endoplasmic reticulum membrane</location>
        <topology evidence="1 6">Multi-pass membrane protein</topology>
    </subcellularLocation>
</comment>
<keyword evidence="4 6" id="KW-1133">Transmembrane helix</keyword>
<dbReference type="InterPro" id="IPR045064">
    <property type="entry name" value="Reticulon-like"/>
</dbReference>
<dbReference type="PROSITE" id="PS50845">
    <property type="entry name" value="RETICULON"/>
    <property type="match status" value="1"/>
</dbReference>
<evidence type="ECO:0000256" key="6">
    <source>
        <dbReference type="RuleBase" id="RU363132"/>
    </source>
</evidence>
<dbReference type="GO" id="GO:0005789">
    <property type="term" value="C:endoplasmic reticulum membrane"/>
    <property type="evidence" value="ECO:0007669"/>
    <property type="project" value="UniProtKB-SubCell"/>
</dbReference>
<dbReference type="PANTHER" id="PTHR10994:SF154">
    <property type="entry name" value="RETICULON-LIKE PROTEIN B11"/>
    <property type="match status" value="1"/>
</dbReference>
<reference evidence="8" key="2">
    <citation type="submission" date="2023-06" db="EMBL/GenBank/DDBJ databases">
        <authorList>
            <person name="Swenson N.G."/>
            <person name="Wegrzyn J.L."/>
            <person name="Mcevoy S.L."/>
        </authorList>
    </citation>
    <scope>NUCLEOTIDE SEQUENCE</scope>
    <source>
        <strain evidence="8">NS2018</strain>
        <tissue evidence="8">Leaf</tissue>
    </source>
</reference>
<dbReference type="AlphaFoldDB" id="A0AA39S065"/>
<accession>A0AA39S065</accession>
<reference evidence="8" key="1">
    <citation type="journal article" date="2022" name="Plant J.">
        <title>Strategies of tolerance reflected in two North American maple genomes.</title>
        <authorList>
            <person name="McEvoy S.L."/>
            <person name="Sezen U.U."/>
            <person name="Trouern-Trend A."/>
            <person name="McMahon S.M."/>
            <person name="Schaberg P.G."/>
            <person name="Yang J."/>
            <person name="Wegrzyn J.L."/>
            <person name="Swenson N.G."/>
        </authorList>
    </citation>
    <scope>NUCLEOTIDE SEQUENCE</scope>
    <source>
        <strain evidence="8">NS2018</strain>
    </source>
</reference>
<evidence type="ECO:0000256" key="3">
    <source>
        <dbReference type="ARBA" id="ARBA00022824"/>
    </source>
</evidence>
<evidence type="ECO:0000313" key="8">
    <source>
        <dbReference type="EMBL" id="KAK0580455.1"/>
    </source>
</evidence>
<feature type="transmembrane region" description="Helical" evidence="6">
    <location>
        <begin position="125"/>
        <end position="155"/>
    </location>
</feature>
<organism evidence="8 9">
    <name type="scientific">Acer saccharum</name>
    <name type="common">Sugar maple</name>
    <dbReference type="NCBI Taxonomy" id="4024"/>
    <lineage>
        <taxon>Eukaryota</taxon>
        <taxon>Viridiplantae</taxon>
        <taxon>Streptophyta</taxon>
        <taxon>Embryophyta</taxon>
        <taxon>Tracheophyta</taxon>
        <taxon>Spermatophyta</taxon>
        <taxon>Magnoliopsida</taxon>
        <taxon>eudicotyledons</taxon>
        <taxon>Gunneridae</taxon>
        <taxon>Pentapetalae</taxon>
        <taxon>rosids</taxon>
        <taxon>malvids</taxon>
        <taxon>Sapindales</taxon>
        <taxon>Sapindaceae</taxon>
        <taxon>Hippocastanoideae</taxon>
        <taxon>Acereae</taxon>
        <taxon>Acer</taxon>
    </lineage>
</organism>
<dbReference type="GO" id="GO:0009617">
    <property type="term" value="P:response to bacterium"/>
    <property type="evidence" value="ECO:0007669"/>
    <property type="project" value="InterPro"/>
</dbReference>
<dbReference type="PANTHER" id="PTHR10994">
    <property type="entry name" value="RETICULON"/>
    <property type="match status" value="1"/>
</dbReference>
<dbReference type="Pfam" id="PF02453">
    <property type="entry name" value="Reticulon"/>
    <property type="match status" value="1"/>
</dbReference>